<keyword evidence="4 6" id="KW-1133">Transmembrane helix</keyword>
<comment type="subcellular location">
    <subcellularLocation>
        <location evidence="1">Cell membrane</location>
        <topology evidence="1">Multi-pass membrane protein</topology>
    </subcellularLocation>
</comment>
<feature type="transmembrane region" description="Helical" evidence="6">
    <location>
        <begin position="152"/>
        <end position="171"/>
    </location>
</feature>
<dbReference type="PANTHER" id="PTHR30086:SF20">
    <property type="entry name" value="ARGININE EXPORTER PROTEIN ARGO-RELATED"/>
    <property type="match status" value="1"/>
</dbReference>
<comment type="caution">
    <text evidence="7">The sequence shown here is derived from an EMBL/GenBank/DDBJ whole genome shotgun (WGS) entry which is preliminary data.</text>
</comment>
<dbReference type="InterPro" id="IPR001123">
    <property type="entry name" value="LeuE-type"/>
</dbReference>
<protein>
    <submittedName>
        <fullName evidence="7">LysE family translocator</fullName>
    </submittedName>
</protein>
<dbReference type="Proteomes" id="UP000490922">
    <property type="component" value="Unassembled WGS sequence"/>
</dbReference>
<feature type="transmembrane region" description="Helical" evidence="6">
    <location>
        <begin position="39"/>
        <end position="60"/>
    </location>
</feature>
<dbReference type="RefSeq" id="WP_151107074.1">
    <property type="nucleotide sequence ID" value="NZ_WAEM01000002.1"/>
</dbReference>
<keyword evidence="2" id="KW-1003">Cell membrane</keyword>
<reference evidence="7 8" key="1">
    <citation type="submission" date="2019-09" db="EMBL/GenBank/DDBJ databases">
        <title>Flavobacterium sp. nov., isolated from glacier ice.</title>
        <authorList>
            <person name="Liu Q."/>
        </authorList>
    </citation>
    <scope>NUCLEOTIDE SEQUENCE [LARGE SCALE GENOMIC DNA]</scope>
    <source>
        <strain evidence="7 8">NBRC 112527</strain>
    </source>
</reference>
<feature type="transmembrane region" description="Helical" evidence="6">
    <location>
        <begin position="113"/>
        <end position="140"/>
    </location>
</feature>
<evidence type="ECO:0000256" key="2">
    <source>
        <dbReference type="ARBA" id="ARBA00022475"/>
    </source>
</evidence>
<accession>A0A7J5AHK4</accession>
<evidence type="ECO:0000256" key="4">
    <source>
        <dbReference type="ARBA" id="ARBA00022989"/>
    </source>
</evidence>
<dbReference type="AlphaFoldDB" id="A0A7J5AHK4"/>
<keyword evidence="3 6" id="KW-0812">Transmembrane</keyword>
<evidence type="ECO:0000256" key="5">
    <source>
        <dbReference type="ARBA" id="ARBA00023136"/>
    </source>
</evidence>
<feature type="transmembrane region" description="Helical" evidence="6">
    <location>
        <begin position="191"/>
        <end position="209"/>
    </location>
</feature>
<dbReference type="EMBL" id="WAEM01000002">
    <property type="protein sequence ID" value="KAB1157081.1"/>
    <property type="molecule type" value="Genomic_DNA"/>
</dbReference>
<dbReference type="Pfam" id="PF01810">
    <property type="entry name" value="LysE"/>
    <property type="match status" value="1"/>
</dbReference>
<organism evidence="7 8">
    <name type="scientific">Flavobacterium luteum</name>
    <dbReference type="NCBI Taxonomy" id="2026654"/>
    <lineage>
        <taxon>Bacteria</taxon>
        <taxon>Pseudomonadati</taxon>
        <taxon>Bacteroidota</taxon>
        <taxon>Flavobacteriia</taxon>
        <taxon>Flavobacteriales</taxon>
        <taxon>Flavobacteriaceae</taxon>
        <taxon>Flavobacterium</taxon>
    </lineage>
</organism>
<keyword evidence="5 6" id="KW-0472">Membrane</keyword>
<dbReference type="GO" id="GO:0015171">
    <property type="term" value="F:amino acid transmembrane transporter activity"/>
    <property type="evidence" value="ECO:0007669"/>
    <property type="project" value="TreeGrafter"/>
</dbReference>
<dbReference type="OrthoDB" id="679767at2"/>
<evidence type="ECO:0000256" key="1">
    <source>
        <dbReference type="ARBA" id="ARBA00004651"/>
    </source>
</evidence>
<sequence>MIEDILSGIPLGIFLSLMVGPVFFVLLETSAVKGFRAAFVFDLGVVLADIVFISIAYFSSYRLIQSIKNDPAIYIFGGILMFTYGIISLLKIHKTSKNLDKKTINEILKKDYLSLFIKGFLLNFINVGVLLFWFLILITIGPKLQLETPRMIVFFSSVLLSYLLIDIGKIILAKQLKHKMTPNNILKIKKLISILLLIFGMVLMFQGWFPSENKLAKKVLEKIE</sequence>
<evidence type="ECO:0000256" key="3">
    <source>
        <dbReference type="ARBA" id="ARBA00022692"/>
    </source>
</evidence>
<name>A0A7J5AHK4_9FLAO</name>
<gene>
    <name evidence="7" type="ORF">F6464_06975</name>
</gene>
<dbReference type="PANTHER" id="PTHR30086">
    <property type="entry name" value="ARGININE EXPORTER PROTEIN ARGO"/>
    <property type="match status" value="1"/>
</dbReference>
<feature type="transmembrane region" description="Helical" evidence="6">
    <location>
        <begin position="6"/>
        <end position="27"/>
    </location>
</feature>
<evidence type="ECO:0000313" key="7">
    <source>
        <dbReference type="EMBL" id="KAB1157081.1"/>
    </source>
</evidence>
<proteinExistence type="predicted"/>
<evidence type="ECO:0000256" key="6">
    <source>
        <dbReference type="SAM" id="Phobius"/>
    </source>
</evidence>
<evidence type="ECO:0000313" key="8">
    <source>
        <dbReference type="Proteomes" id="UP000490922"/>
    </source>
</evidence>
<feature type="transmembrane region" description="Helical" evidence="6">
    <location>
        <begin position="72"/>
        <end position="92"/>
    </location>
</feature>
<dbReference type="GO" id="GO:0005886">
    <property type="term" value="C:plasma membrane"/>
    <property type="evidence" value="ECO:0007669"/>
    <property type="project" value="UniProtKB-SubCell"/>
</dbReference>
<keyword evidence="8" id="KW-1185">Reference proteome</keyword>